<dbReference type="PROSITE" id="PS50255">
    <property type="entry name" value="CYTOCHROME_B5_2"/>
    <property type="match status" value="1"/>
</dbReference>
<sequence>MLALRAGTEAGKATMKEKESWDKNIPAGSKLYVINDKVYDLSDWAHRHPGGSMWFDLSNGRDLTTAIRSYHKDPERLEKILEKYEVDVAPEDALSKTWNVPAFILPPGFDPLKDIQRFKWSSDDFLSSLNKKVYSHEMQARIARADFWFDIVGASIFIFHIFMMFVGVYYEVLPVWAFVILFVVTRTSMASVGHYHCHRKKDGISDWGDGLFDMQYIGAHMILFDGHSVLHHAYTNSPADIKRPVFVGILRPPRLWRIPIHALHRLGHLITGMLIHWTRIRKDVKYPVIKQFQFLFIRFLLIGELIFCLYTGNMLMWSLQFILTMWVNMFIVRSGHDFEESETKADLSHGQDWGVFQIKNSFDINVVGNAYIDCFLTAGLGGHRVHHVLPGQRSGFSNILLEQAVRETCEEFNVPWVSAKNFLFNRLPQLFSFYIFTPMQPSRLEYKGFSGFLRENFSSEGLKRSIRPIYMGFKGIGAI</sequence>
<feature type="domain" description="Cytochrome b5 heme-binding" evidence="2">
    <location>
        <begin position="32"/>
        <end position="90"/>
    </location>
</feature>
<dbReference type="Pfam" id="PF00173">
    <property type="entry name" value="Cyt-b5"/>
    <property type="match status" value="1"/>
</dbReference>
<dbReference type="GO" id="GO:0006631">
    <property type="term" value="P:fatty acid metabolic process"/>
    <property type="evidence" value="ECO:0007669"/>
    <property type="project" value="UniProtKB-ARBA"/>
</dbReference>
<dbReference type="PANTHER" id="PTHR19353:SF19">
    <property type="entry name" value="DELTA(5) FATTY ACID DESATURASE C-RELATED"/>
    <property type="match status" value="1"/>
</dbReference>
<dbReference type="GO" id="GO:0016020">
    <property type="term" value="C:membrane"/>
    <property type="evidence" value="ECO:0007669"/>
    <property type="project" value="TreeGrafter"/>
</dbReference>
<name>A0A450T4Q0_9GAMM</name>
<keyword evidence="1" id="KW-0472">Membrane</keyword>
<evidence type="ECO:0000256" key="1">
    <source>
        <dbReference type="SAM" id="Phobius"/>
    </source>
</evidence>
<feature type="transmembrane region" description="Helical" evidence="1">
    <location>
        <begin position="147"/>
        <end position="170"/>
    </location>
</feature>
<feature type="transmembrane region" description="Helical" evidence="1">
    <location>
        <begin position="295"/>
        <end position="319"/>
    </location>
</feature>
<organism evidence="3">
    <name type="scientific">Candidatus Kentrum sp. FW</name>
    <dbReference type="NCBI Taxonomy" id="2126338"/>
    <lineage>
        <taxon>Bacteria</taxon>
        <taxon>Pseudomonadati</taxon>
        <taxon>Pseudomonadota</taxon>
        <taxon>Gammaproteobacteria</taxon>
        <taxon>Candidatus Kentrum</taxon>
    </lineage>
</organism>
<dbReference type="InterPro" id="IPR036400">
    <property type="entry name" value="Cyt_B5-like_heme/steroid_sf"/>
</dbReference>
<keyword evidence="1" id="KW-0812">Transmembrane</keyword>
<proteinExistence type="predicted"/>
<dbReference type="SUPFAM" id="SSF55856">
    <property type="entry name" value="Cytochrome b5-like heme/steroid binding domain"/>
    <property type="match status" value="1"/>
</dbReference>
<dbReference type="GO" id="GO:0016717">
    <property type="term" value="F:oxidoreductase activity, acting on paired donors, with oxidation of a pair of donors resulting in the reduction of molecular oxygen to two molecules of water"/>
    <property type="evidence" value="ECO:0007669"/>
    <property type="project" value="TreeGrafter"/>
</dbReference>
<evidence type="ECO:0000313" key="3">
    <source>
        <dbReference type="EMBL" id="VFJ61414.1"/>
    </source>
</evidence>
<protein>
    <submittedName>
        <fullName evidence="3">Fatty acid desaturase</fullName>
    </submittedName>
</protein>
<dbReference type="AlphaFoldDB" id="A0A450T4Q0"/>
<dbReference type="PANTHER" id="PTHR19353">
    <property type="entry name" value="FATTY ACID DESATURASE 2"/>
    <property type="match status" value="1"/>
</dbReference>
<dbReference type="GO" id="GO:0008610">
    <property type="term" value="P:lipid biosynthetic process"/>
    <property type="evidence" value="ECO:0007669"/>
    <property type="project" value="UniProtKB-ARBA"/>
</dbReference>
<dbReference type="InterPro" id="IPR001199">
    <property type="entry name" value="Cyt_B5-like_heme/steroid-bd"/>
</dbReference>
<dbReference type="Gene3D" id="3.10.120.10">
    <property type="entry name" value="Cytochrome b5-like heme/steroid binding domain"/>
    <property type="match status" value="1"/>
</dbReference>
<dbReference type="EMBL" id="CAADEW010000113">
    <property type="protein sequence ID" value="VFJ61414.1"/>
    <property type="molecule type" value="Genomic_DNA"/>
</dbReference>
<reference evidence="3" key="1">
    <citation type="submission" date="2019-02" db="EMBL/GenBank/DDBJ databases">
        <authorList>
            <person name="Gruber-Vodicka R. H."/>
            <person name="Seah K. B. B."/>
        </authorList>
    </citation>
    <scope>NUCLEOTIDE SEQUENCE</scope>
    <source>
        <strain evidence="3">BECK_BZ15</strain>
    </source>
</reference>
<accession>A0A450T4Q0</accession>
<keyword evidence="1" id="KW-1133">Transmembrane helix</keyword>
<evidence type="ECO:0000259" key="2">
    <source>
        <dbReference type="PROSITE" id="PS50255"/>
    </source>
</evidence>
<feature type="transmembrane region" description="Helical" evidence="1">
    <location>
        <begin position="176"/>
        <end position="195"/>
    </location>
</feature>
<dbReference type="InterPro" id="IPR012171">
    <property type="entry name" value="Fatty_acid_desaturase"/>
</dbReference>
<gene>
    <name evidence="3" type="ORF">BECKFW1821A_GA0114235_11138</name>
</gene>